<keyword evidence="4 7" id="KW-0812">Transmembrane</keyword>
<evidence type="ECO:0000256" key="5">
    <source>
        <dbReference type="ARBA" id="ARBA00022989"/>
    </source>
</evidence>
<comment type="function">
    <text evidence="1 7">Required for growth under high-pressure and low-temperature conditions.</text>
</comment>
<evidence type="ECO:0000256" key="4">
    <source>
        <dbReference type="ARBA" id="ARBA00022692"/>
    </source>
</evidence>
<dbReference type="PANTHER" id="PTHR40021">
    <property type="entry name" value="DEFECT AT LOW TEMPERATURE PROTEIN 1"/>
    <property type="match status" value="1"/>
</dbReference>
<evidence type="ECO:0000313" key="8">
    <source>
        <dbReference type="EMBL" id="KAF5336865.1"/>
    </source>
</evidence>
<sequence length="250" mass="28145">MLVAPRLLRTGSELLYALTVLVTVVASGLSCAAIISQAVRTADNRSWVRNFNALVIGASYIIVFVVSLLYCIKRRVAVRSKLQRISKTYRPVGKDDLPKPVHKYVTQEYVRACLVSYESLPKDIVHAGWGRPGSKYDGVYFRRALLDTIPKIDTLAHAVIPTHPKLKPHARMLLHFRFLVPLLPKDEDGMSPLHYYDSAIQLARNAESELTEEEFELGMKAASEIERGLEECKEEMGESETESLAQMEGW</sequence>
<proteinExistence type="inferred from homology"/>
<dbReference type="Proteomes" id="UP000541558">
    <property type="component" value="Unassembled WGS sequence"/>
</dbReference>
<dbReference type="GO" id="GO:0016020">
    <property type="term" value="C:membrane"/>
    <property type="evidence" value="ECO:0007669"/>
    <property type="project" value="UniProtKB-SubCell"/>
</dbReference>
<gene>
    <name evidence="7" type="primary">DLT1</name>
    <name evidence="8" type="ORF">D9611_003346</name>
</gene>
<evidence type="ECO:0000313" key="9">
    <source>
        <dbReference type="Proteomes" id="UP000541558"/>
    </source>
</evidence>
<name>A0A8H5FGZ5_9AGAR</name>
<comment type="similarity">
    <text evidence="2 7">Belongs to the DLT1 family.</text>
</comment>
<evidence type="ECO:0000256" key="7">
    <source>
        <dbReference type="RuleBase" id="RU367100"/>
    </source>
</evidence>
<comment type="caution">
    <text evidence="8">The sequence shown here is derived from an EMBL/GenBank/DDBJ whole genome shotgun (WGS) entry which is preliminary data.</text>
</comment>
<comment type="subcellular location">
    <subcellularLocation>
        <location evidence="7">Membrane</location>
        <topology evidence="7">Multi-pass membrane protein</topology>
    </subcellularLocation>
</comment>
<dbReference type="PROSITE" id="PS51257">
    <property type="entry name" value="PROKAR_LIPOPROTEIN"/>
    <property type="match status" value="1"/>
</dbReference>
<evidence type="ECO:0000256" key="1">
    <source>
        <dbReference type="ARBA" id="ARBA00002489"/>
    </source>
</evidence>
<protein>
    <recommendedName>
        <fullName evidence="3 7">Defect at low temperature protein 1</fullName>
    </recommendedName>
</protein>
<keyword evidence="6 7" id="KW-0472">Membrane</keyword>
<feature type="transmembrane region" description="Helical" evidence="7">
    <location>
        <begin position="14"/>
        <end position="39"/>
    </location>
</feature>
<dbReference type="PANTHER" id="PTHR40021:SF1">
    <property type="entry name" value="DEFECT AT LOW TEMPERATURE PROTEIN 1"/>
    <property type="match status" value="1"/>
</dbReference>
<dbReference type="AlphaFoldDB" id="A0A8H5FGZ5"/>
<evidence type="ECO:0000256" key="2">
    <source>
        <dbReference type="ARBA" id="ARBA00005550"/>
    </source>
</evidence>
<dbReference type="EMBL" id="JAACJK010000057">
    <property type="protein sequence ID" value="KAF5336865.1"/>
    <property type="molecule type" value="Genomic_DNA"/>
</dbReference>
<reference evidence="8 9" key="1">
    <citation type="journal article" date="2020" name="ISME J.">
        <title>Uncovering the hidden diversity of litter-decomposition mechanisms in mushroom-forming fungi.</title>
        <authorList>
            <person name="Floudas D."/>
            <person name="Bentzer J."/>
            <person name="Ahren D."/>
            <person name="Johansson T."/>
            <person name="Persson P."/>
            <person name="Tunlid A."/>
        </authorList>
    </citation>
    <scope>NUCLEOTIDE SEQUENCE [LARGE SCALE GENOMIC DNA]</scope>
    <source>
        <strain evidence="8 9">CBS 175.51</strain>
    </source>
</reference>
<dbReference type="InterPro" id="IPR038869">
    <property type="entry name" value="DLT1"/>
</dbReference>
<dbReference type="OrthoDB" id="337038at2759"/>
<keyword evidence="9" id="KW-1185">Reference proteome</keyword>
<accession>A0A8H5FGZ5</accession>
<evidence type="ECO:0000256" key="6">
    <source>
        <dbReference type="ARBA" id="ARBA00023136"/>
    </source>
</evidence>
<organism evidence="8 9">
    <name type="scientific">Ephemerocybe angulata</name>
    <dbReference type="NCBI Taxonomy" id="980116"/>
    <lineage>
        <taxon>Eukaryota</taxon>
        <taxon>Fungi</taxon>
        <taxon>Dikarya</taxon>
        <taxon>Basidiomycota</taxon>
        <taxon>Agaricomycotina</taxon>
        <taxon>Agaricomycetes</taxon>
        <taxon>Agaricomycetidae</taxon>
        <taxon>Agaricales</taxon>
        <taxon>Agaricineae</taxon>
        <taxon>Psathyrellaceae</taxon>
        <taxon>Ephemerocybe</taxon>
    </lineage>
</organism>
<evidence type="ECO:0000256" key="3">
    <source>
        <dbReference type="ARBA" id="ARBA00021353"/>
    </source>
</evidence>
<keyword evidence="5 7" id="KW-1133">Transmembrane helix</keyword>
<feature type="transmembrane region" description="Helical" evidence="7">
    <location>
        <begin position="51"/>
        <end position="72"/>
    </location>
</feature>